<organism evidence="2 3">
    <name type="scientific">Leptospira sarikeiensis</name>
    <dbReference type="NCBI Taxonomy" id="2484943"/>
    <lineage>
        <taxon>Bacteria</taxon>
        <taxon>Pseudomonadati</taxon>
        <taxon>Spirochaetota</taxon>
        <taxon>Spirochaetia</taxon>
        <taxon>Leptospirales</taxon>
        <taxon>Leptospiraceae</taxon>
        <taxon>Leptospira</taxon>
    </lineage>
</organism>
<gene>
    <name evidence="2" type="ORF">EHQ64_02030</name>
</gene>
<keyword evidence="1" id="KW-1133">Transmembrane helix</keyword>
<evidence type="ECO:0000313" key="2">
    <source>
        <dbReference type="EMBL" id="TGL64649.1"/>
    </source>
</evidence>
<dbReference type="AlphaFoldDB" id="A0A4R9KCJ7"/>
<keyword evidence="3" id="KW-1185">Reference proteome</keyword>
<dbReference type="EMBL" id="RQGF01000007">
    <property type="protein sequence ID" value="TGL64649.1"/>
    <property type="molecule type" value="Genomic_DNA"/>
</dbReference>
<keyword evidence="1" id="KW-0472">Membrane</keyword>
<feature type="transmembrane region" description="Helical" evidence="1">
    <location>
        <begin position="9"/>
        <end position="29"/>
    </location>
</feature>
<protein>
    <submittedName>
        <fullName evidence="2">Uncharacterized protein</fullName>
    </submittedName>
</protein>
<evidence type="ECO:0000256" key="1">
    <source>
        <dbReference type="SAM" id="Phobius"/>
    </source>
</evidence>
<proteinExistence type="predicted"/>
<name>A0A4R9KCJ7_9LEPT</name>
<comment type="caution">
    <text evidence="2">The sequence shown here is derived from an EMBL/GenBank/DDBJ whole genome shotgun (WGS) entry which is preliminary data.</text>
</comment>
<dbReference type="RefSeq" id="WP_135647842.1">
    <property type="nucleotide sequence ID" value="NZ_RQGF01000007.1"/>
</dbReference>
<dbReference type="OrthoDB" id="329019at2"/>
<sequence length="174" mass="18153">MKHNSSFDLIYKFIIFLMVVSNLNCGLALGYQSEQEAKAASDNKGSNSVLALLGLIGSTSSGGLLSFSPSPLVYSVAGGGKASYDITVNYWPGSGEGELRFKADWSGSMSCTPHEGVFAVSHDDIYPLTFQNVDFSCGITGTGQISHLVDVGTTGVDLPSVDTNVGALSVTTTP</sequence>
<reference evidence="2" key="1">
    <citation type="journal article" date="2019" name="PLoS Negl. Trop. Dis.">
        <title>Revisiting the worldwide diversity of Leptospira species in the environment.</title>
        <authorList>
            <person name="Vincent A.T."/>
            <person name="Schiettekatte O."/>
            <person name="Bourhy P."/>
            <person name="Veyrier F.J."/>
            <person name="Picardeau M."/>
        </authorList>
    </citation>
    <scope>NUCLEOTIDE SEQUENCE [LARGE SCALE GENOMIC DNA]</scope>
    <source>
        <strain evidence="2">201702455</strain>
    </source>
</reference>
<keyword evidence="1" id="KW-0812">Transmembrane</keyword>
<evidence type="ECO:0000313" key="3">
    <source>
        <dbReference type="Proteomes" id="UP000297762"/>
    </source>
</evidence>
<dbReference type="Proteomes" id="UP000297762">
    <property type="component" value="Unassembled WGS sequence"/>
</dbReference>
<accession>A0A4R9KCJ7</accession>